<dbReference type="SUPFAM" id="SSF81891">
    <property type="entry name" value="Poly A polymerase C-terminal region-like"/>
    <property type="match status" value="1"/>
</dbReference>
<dbReference type="GO" id="GO:0003723">
    <property type="term" value="F:RNA binding"/>
    <property type="evidence" value="ECO:0007669"/>
    <property type="project" value="UniProtKB-KW"/>
</dbReference>
<feature type="non-terminal residue" evidence="2">
    <location>
        <position position="407"/>
    </location>
</feature>
<name>A0A317STF5_9PEZI</name>
<proteinExistence type="predicted"/>
<dbReference type="EMBL" id="PYWC01000034">
    <property type="protein sequence ID" value="PWW76391.1"/>
    <property type="molecule type" value="Genomic_DNA"/>
</dbReference>
<dbReference type="STRING" id="42249.A0A317STF5"/>
<dbReference type="GO" id="GO:0052927">
    <property type="term" value="F:CC tRNA cytidylyltransferase activity"/>
    <property type="evidence" value="ECO:0007669"/>
    <property type="project" value="TreeGrafter"/>
</dbReference>
<sequence length="407" mass="45748">MEPERVSKVKSNPTKSKHLETAGINILELKIDFVNPRSELYSGDGRIPHIVCFTAPLTLSREGIDLMALGIRNPIARCPPPQLYYDINTLFYDLHTEQVEDFTGLGLQDPADRLIRTPLPPQETFADDPLRVLRLIRFASRLRFTIAPEAKAAMKLPEIKFALKAKISRERVGARIGEMSRAYNPQASLSLIYEVDLYKEVFAPQIRDLPVLPVQDMKIAETSCATSLRTPAAAIAIKEALRCSNVESKIIGKVFVNWNVIQNMVINFDHWSRCRIGVDMRTLGAGWKNQVGACLSFELIDLRKNARSDEVEARGVMDKYETFLKAIAEEGSEGAFRFKSLMKGNVIAAECTLIPGAWMKPLIEKSLKHQLENPQKGKDELLQWVRRNRQALLDGLEYVGVGMGKGK</sequence>
<dbReference type="GO" id="GO:0052929">
    <property type="term" value="F:ATP:3'-cytidine-cytidine-tRNA adenylyltransferase activity"/>
    <property type="evidence" value="ECO:0007669"/>
    <property type="project" value="TreeGrafter"/>
</dbReference>
<accession>A0A317STF5</accession>
<evidence type="ECO:0000313" key="2">
    <source>
        <dbReference type="EMBL" id="PWW76391.1"/>
    </source>
</evidence>
<dbReference type="Proteomes" id="UP000246991">
    <property type="component" value="Unassembled WGS sequence"/>
</dbReference>
<reference evidence="2 3" key="1">
    <citation type="submission" date="2018-03" db="EMBL/GenBank/DDBJ databases">
        <title>Genomes of Pezizomycetes fungi and the evolution of truffles.</title>
        <authorList>
            <person name="Murat C."/>
            <person name="Payen T."/>
            <person name="Noel B."/>
            <person name="Kuo A."/>
            <person name="Martin F.M."/>
        </authorList>
    </citation>
    <scope>NUCLEOTIDE SEQUENCE [LARGE SCALE GENOMIC DNA]</scope>
    <source>
        <strain evidence="2">091103-1</strain>
    </source>
</reference>
<keyword evidence="1" id="KW-0694">RNA-binding</keyword>
<dbReference type="Gene3D" id="1.10.3090.10">
    <property type="entry name" value="cca-adding enzyme, domain 2"/>
    <property type="match status" value="1"/>
</dbReference>
<dbReference type="GO" id="GO:0001680">
    <property type="term" value="P:tRNA 3'-terminal CCA addition"/>
    <property type="evidence" value="ECO:0007669"/>
    <property type="project" value="TreeGrafter"/>
</dbReference>
<protein>
    <submittedName>
        <fullName evidence="2">Poly A polymerase C-terminal region-like protein</fullName>
    </submittedName>
</protein>
<organism evidence="2 3">
    <name type="scientific">Tuber magnatum</name>
    <name type="common">white Piedmont truffle</name>
    <dbReference type="NCBI Taxonomy" id="42249"/>
    <lineage>
        <taxon>Eukaryota</taxon>
        <taxon>Fungi</taxon>
        <taxon>Dikarya</taxon>
        <taxon>Ascomycota</taxon>
        <taxon>Pezizomycotina</taxon>
        <taxon>Pezizomycetes</taxon>
        <taxon>Pezizales</taxon>
        <taxon>Tuberaceae</taxon>
        <taxon>Tuber</taxon>
    </lineage>
</organism>
<dbReference type="AlphaFoldDB" id="A0A317STF5"/>
<dbReference type="PANTHER" id="PTHR13734">
    <property type="entry name" value="TRNA-NUCLEOTIDYLTRANSFERASE"/>
    <property type="match status" value="1"/>
</dbReference>
<evidence type="ECO:0000313" key="3">
    <source>
        <dbReference type="Proteomes" id="UP000246991"/>
    </source>
</evidence>
<gene>
    <name evidence="2" type="ORF">C7212DRAFT_278685</name>
</gene>
<evidence type="ECO:0000256" key="1">
    <source>
        <dbReference type="ARBA" id="ARBA00022884"/>
    </source>
</evidence>
<keyword evidence="3" id="KW-1185">Reference proteome</keyword>
<dbReference type="PANTHER" id="PTHR13734:SF5">
    <property type="entry name" value="CCA TRNA NUCLEOTIDYLTRANSFERASE, MITOCHONDRIAL"/>
    <property type="match status" value="1"/>
</dbReference>
<dbReference type="OrthoDB" id="445712at2759"/>
<comment type="caution">
    <text evidence="2">The sequence shown here is derived from an EMBL/GenBank/DDBJ whole genome shotgun (WGS) entry which is preliminary data.</text>
</comment>